<dbReference type="OrthoDB" id="8905713at2"/>
<reference evidence="2 3" key="1">
    <citation type="submission" date="2016-10" db="EMBL/GenBank/DDBJ databases">
        <authorList>
            <person name="de Groot N.N."/>
        </authorList>
    </citation>
    <scope>NUCLEOTIDE SEQUENCE [LARGE SCALE GENOMIC DNA]</scope>
    <source>
        <strain evidence="2 3">ATCC 35022</strain>
    </source>
</reference>
<accession>A0A1G6CPX9</accession>
<dbReference type="AlphaFoldDB" id="A0A1G6CPX9"/>
<feature type="chain" id="PRO_5011631711" description="C-type lysozyme inhibitor domain-containing protein" evidence="1">
    <location>
        <begin position="26"/>
        <end position="475"/>
    </location>
</feature>
<dbReference type="Proteomes" id="UP000199071">
    <property type="component" value="Unassembled WGS sequence"/>
</dbReference>
<evidence type="ECO:0000313" key="2">
    <source>
        <dbReference type="EMBL" id="SDB34971.1"/>
    </source>
</evidence>
<dbReference type="EMBL" id="FMXQ01000005">
    <property type="protein sequence ID" value="SDB34971.1"/>
    <property type="molecule type" value="Genomic_DNA"/>
</dbReference>
<proteinExistence type="predicted"/>
<organism evidence="2 3">
    <name type="scientific">Bauldia litoralis</name>
    <dbReference type="NCBI Taxonomy" id="665467"/>
    <lineage>
        <taxon>Bacteria</taxon>
        <taxon>Pseudomonadati</taxon>
        <taxon>Pseudomonadota</taxon>
        <taxon>Alphaproteobacteria</taxon>
        <taxon>Hyphomicrobiales</taxon>
        <taxon>Kaistiaceae</taxon>
        <taxon>Bauldia</taxon>
    </lineage>
</organism>
<protein>
    <recommendedName>
        <fullName evidence="4">C-type lysozyme inhibitor domain-containing protein</fullName>
    </recommendedName>
</protein>
<gene>
    <name evidence="2" type="ORF">SAMN02982931_02593</name>
</gene>
<name>A0A1G6CPX9_9HYPH</name>
<keyword evidence="1" id="KW-0732">Signal</keyword>
<evidence type="ECO:0008006" key="4">
    <source>
        <dbReference type="Google" id="ProtNLM"/>
    </source>
</evidence>
<feature type="signal peptide" evidence="1">
    <location>
        <begin position="1"/>
        <end position="25"/>
    </location>
</feature>
<dbReference type="STRING" id="665467.SAMN02982931_02593"/>
<evidence type="ECO:0000256" key="1">
    <source>
        <dbReference type="SAM" id="SignalP"/>
    </source>
</evidence>
<evidence type="ECO:0000313" key="3">
    <source>
        <dbReference type="Proteomes" id="UP000199071"/>
    </source>
</evidence>
<sequence length="475" mass="49278">MTHRTSLLASLAALTIAATASPALADSRIFTAHSNQDGVTIEQAFRNGDELDIVGRGEDSTLFRIDSPSTPVGCANRIEFVTSTGERIDLVSDMCELNWEVTVKVQPAKVVETPTAPEVPAVPVVPEVPAAPGGSEEIVAPIDGASLSQVVSVAVDDPALTIIAVRLDGKPVNIIGRKGGAVQFEITGTDEGIACDRELGVIFSNGKQVTRQTNICLNDWSIMVATGAETPPAPPVAALPPLAPTEEMVWIFSTFENGASLGHGIPETDASDFGAVCTPRSGRILITLLDAGVPGLTPGSPVPISISGGGFARTYAGVGSPFDELAGASLPQVEVSAKDELWDAIVREKALNVAAGPSPFVLSLQGSAGPAREFLAMCSDVPVAAPQPPRPGPAVGPGIVANYYCADGSAFAVTYNGPQQIATLAQAGAPPLTLRWDPNGPIPRYTAGPARLVLRDDSEVRWSRFGGPALSCRQR</sequence>
<keyword evidence="3" id="KW-1185">Reference proteome</keyword>
<dbReference type="RefSeq" id="WP_090876871.1">
    <property type="nucleotide sequence ID" value="NZ_FMXQ01000005.1"/>
</dbReference>